<dbReference type="AlphaFoldDB" id="Q95RD2"/>
<name>Q95RD2_DROME</name>
<sequence>MPRNPWKTKPKHTQDMRNLKWVGKGGGGTNFLRFFIPSGDLHLSERRATKTATTTLWLRSSVTLNRSECECSFFFLFCGPVGWIIQRQSAEPLAAPPLATCHLPHHGCDLNWNLKQQPAHVKMFCKMPKRCT</sequence>
<proteinExistence type="evidence at transcript level"/>
<dbReference type="EMBL" id="AY061467">
    <property type="protein sequence ID" value="AAL29015.1"/>
    <property type="molecule type" value="mRNA"/>
</dbReference>
<protein>
    <submittedName>
        <fullName evidence="1">LD42239p</fullName>
    </submittedName>
</protein>
<accession>Q95RD2</accession>
<evidence type="ECO:0000313" key="1">
    <source>
        <dbReference type="EMBL" id="AAL29015.1"/>
    </source>
</evidence>
<reference evidence="1" key="1">
    <citation type="submission" date="2001-10" db="EMBL/GenBank/DDBJ databases">
        <authorList>
            <person name="Stapleton M."/>
            <person name="Brokstein P."/>
            <person name="Hong L."/>
            <person name="Agbayani A."/>
            <person name="Carlson J."/>
            <person name="Champe M."/>
            <person name="Chavez C."/>
            <person name="Dorsett V."/>
            <person name="Farfan D."/>
            <person name="Frise E."/>
            <person name="George R."/>
            <person name="Gonzalez M."/>
            <person name="Guarin H."/>
            <person name="Li P."/>
            <person name="Liao G."/>
            <person name="Miranda A."/>
            <person name="Mungall C.J."/>
            <person name="Nunoo J."/>
            <person name="Pacleb J."/>
            <person name="Paragas V."/>
            <person name="Park S."/>
            <person name="Phouanenavong S."/>
            <person name="Wan K."/>
            <person name="Yu C."/>
            <person name="Lewis S.E."/>
            <person name="Rubin G.M."/>
            <person name="Celniker S."/>
        </authorList>
    </citation>
    <scope>NUCLEOTIDE SEQUENCE</scope>
    <source>
        <strain evidence="1">Berkeley</strain>
    </source>
</reference>
<organism evidence="1">
    <name type="scientific">Drosophila melanogaster</name>
    <name type="common">Fruit fly</name>
    <dbReference type="NCBI Taxonomy" id="7227"/>
    <lineage>
        <taxon>Eukaryota</taxon>
        <taxon>Metazoa</taxon>
        <taxon>Ecdysozoa</taxon>
        <taxon>Arthropoda</taxon>
        <taxon>Hexapoda</taxon>
        <taxon>Insecta</taxon>
        <taxon>Pterygota</taxon>
        <taxon>Neoptera</taxon>
        <taxon>Endopterygota</taxon>
        <taxon>Diptera</taxon>
        <taxon>Brachycera</taxon>
        <taxon>Muscomorpha</taxon>
        <taxon>Ephydroidea</taxon>
        <taxon>Drosophilidae</taxon>
        <taxon>Drosophila</taxon>
        <taxon>Sophophora</taxon>
    </lineage>
</organism>